<protein>
    <recommendedName>
        <fullName evidence="3">1-phosphatidylinositol phosphodiesterase</fullName>
        <ecNumber evidence="2">4.6.1.13</ecNumber>
    </recommendedName>
    <alternativeName>
        <fullName evidence="4">Phosphatidylinositol diacylglycerol-lyase</fullName>
    </alternativeName>
    <alternativeName>
        <fullName evidence="5">Phosphatidylinositol-specific phospholipase C</fullName>
    </alternativeName>
</protein>
<dbReference type="PANTHER" id="PTHR13593:SF113">
    <property type="entry name" value="SI:DKEY-266F7.9"/>
    <property type="match status" value="1"/>
</dbReference>
<accession>A0A4Z1CD40</accession>
<dbReference type="Proteomes" id="UP000297972">
    <property type="component" value="Unassembled WGS sequence"/>
</dbReference>
<dbReference type="InterPro" id="IPR051057">
    <property type="entry name" value="PI-PLC_domain"/>
</dbReference>
<evidence type="ECO:0000256" key="3">
    <source>
        <dbReference type="ARBA" id="ARBA00019758"/>
    </source>
</evidence>
<dbReference type="GO" id="GO:0006629">
    <property type="term" value="P:lipid metabolic process"/>
    <property type="evidence" value="ECO:0007669"/>
    <property type="project" value="InterPro"/>
</dbReference>
<dbReference type="SUPFAM" id="SSF51695">
    <property type="entry name" value="PLC-like phosphodiesterases"/>
    <property type="match status" value="1"/>
</dbReference>
<dbReference type="GO" id="GO:0008081">
    <property type="term" value="F:phosphoric diester hydrolase activity"/>
    <property type="evidence" value="ECO:0007669"/>
    <property type="project" value="InterPro"/>
</dbReference>
<dbReference type="EMBL" id="SRPG01000594">
    <property type="protein sequence ID" value="TGN36029.1"/>
    <property type="molecule type" value="Genomic_DNA"/>
</dbReference>
<reference evidence="7 8" key="1">
    <citation type="submission" date="2019-03" db="EMBL/GenBank/DDBJ databases">
        <authorList>
            <person name="Li J."/>
        </authorList>
    </citation>
    <scope>NUCLEOTIDE SEQUENCE [LARGE SCALE GENOMIC DNA]</scope>
    <source>
        <strain evidence="7 8">3058</strain>
    </source>
</reference>
<dbReference type="InterPro" id="IPR000909">
    <property type="entry name" value="PLipase_C_PInositol-sp_X_dom"/>
</dbReference>
<feature type="non-terminal residue" evidence="7">
    <location>
        <position position="143"/>
    </location>
</feature>
<dbReference type="InterPro" id="IPR017946">
    <property type="entry name" value="PLC-like_Pdiesterase_TIM-brl"/>
</dbReference>
<evidence type="ECO:0000259" key="6">
    <source>
        <dbReference type="Pfam" id="PF00388"/>
    </source>
</evidence>
<dbReference type="Gene3D" id="3.20.20.190">
    <property type="entry name" value="Phosphatidylinositol (PI) phosphodiesterase"/>
    <property type="match status" value="1"/>
</dbReference>
<dbReference type="EC" id="4.6.1.13" evidence="2"/>
<evidence type="ECO:0000256" key="4">
    <source>
        <dbReference type="ARBA" id="ARBA00030474"/>
    </source>
</evidence>
<dbReference type="GO" id="GO:0004436">
    <property type="term" value="F:phosphatidylinositol diacylglycerol-lyase activity"/>
    <property type="evidence" value="ECO:0007669"/>
    <property type="project" value="UniProtKB-EC"/>
</dbReference>
<gene>
    <name evidence="7" type="ORF">E4L95_23280</name>
</gene>
<comment type="caution">
    <text evidence="7">The sequence shown here is derived from an EMBL/GenBank/DDBJ whole genome shotgun (WGS) entry which is preliminary data.</text>
</comment>
<dbReference type="AlphaFoldDB" id="A0A4Z1CD40"/>
<evidence type="ECO:0000313" key="8">
    <source>
        <dbReference type="Proteomes" id="UP000297972"/>
    </source>
</evidence>
<organism evidence="7 8">
    <name type="scientific">Paracoccus liaowanqingii</name>
    <dbReference type="NCBI Taxonomy" id="2560053"/>
    <lineage>
        <taxon>Bacteria</taxon>
        <taxon>Pseudomonadati</taxon>
        <taxon>Pseudomonadota</taxon>
        <taxon>Alphaproteobacteria</taxon>
        <taxon>Rhodobacterales</taxon>
        <taxon>Paracoccaceae</taxon>
        <taxon>Paracoccus</taxon>
    </lineage>
</organism>
<sequence length="143" mass="16488">MMPKITKIRLLFIKLLFNLSICLFLLFFNSINSFAEEFHNQNWMSQIADETAISELSIPGTHESACTKGVKVPIWGKDYGKCQNGPYQTVITDQLNMGVRFLDIRCRYIDEQTFSIHHGDLYQNFMFGDVINSCANFLNNYPS</sequence>
<name>A0A4Z1CD40_9RHOB</name>
<evidence type="ECO:0000313" key="7">
    <source>
        <dbReference type="EMBL" id="TGN36029.1"/>
    </source>
</evidence>
<evidence type="ECO:0000256" key="2">
    <source>
        <dbReference type="ARBA" id="ARBA00012581"/>
    </source>
</evidence>
<dbReference type="PANTHER" id="PTHR13593">
    <property type="match status" value="1"/>
</dbReference>
<comment type="catalytic activity">
    <reaction evidence="1">
        <text>a 1,2-diacyl-sn-glycero-3-phospho-(1D-myo-inositol) = 1D-myo-inositol 1,2-cyclic phosphate + a 1,2-diacyl-sn-glycerol</text>
        <dbReference type="Rhea" id="RHEA:17093"/>
        <dbReference type="ChEBI" id="CHEBI:17815"/>
        <dbReference type="ChEBI" id="CHEBI:57880"/>
        <dbReference type="ChEBI" id="CHEBI:58484"/>
        <dbReference type="EC" id="4.6.1.13"/>
    </reaction>
</comment>
<evidence type="ECO:0000256" key="5">
    <source>
        <dbReference type="ARBA" id="ARBA00030782"/>
    </source>
</evidence>
<evidence type="ECO:0000256" key="1">
    <source>
        <dbReference type="ARBA" id="ARBA00001316"/>
    </source>
</evidence>
<proteinExistence type="predicted"/>
<feature type="domain" description="Phosphatidylinositol-specific phospholipase C X" evidence="6">
    <location>
        <begin position="90"/>
        <end position="140"/>
    </location>
</feature>
<dbReference type="PROSITE" id="PS50007">
    <property type="entry name" value="PIPLC_X_DOMAIN"/>
    <property type="match status" value="1"/>
</dbReference>
<dbReference type="Pfam" id="PF00388">
    <property type="entry name" value="PI-PLC-X"/>
    <property type="match status" value="1"/>
</dbReference>
<keyword evidence="8" id="KW-1185">Reference proteome</keyword>